<proteinExistence type="predicted"/>
<name>A0A8J2VXU8_9NEOP</name>
<comment type="caution">
    <text evidence="3">The sequence shown here is derived from an EMBL/GenBank/DDBJ whole genome shotgun (WGS) entry which is preliminary data.</text>
</comment>
<sequence>MFLITFADILITYSAATGRDVTACYDKSCGTRQPQLGQPGPAEMRNFKEYDRQSNVTSGQVTSHDAAAPARTGEGSLSNIVQKNNK</sequence>
<feature type="chain" id="PRO_5035156176" evidence="2">
    <location>
        <begin position="19"/>
        <end position="86"/>
    </location>
</feature>
<feature type="compositionally biased region" description="Polar residues" evidence="1">
    <location>
        <begin position="53"/>
        <end position="63"/>
    </location>
</feature>
<evidence type="ECO:0000313" key="4">
    <source>
        <dbReference type="Proteomes" id="UP000789524"/>
    </source>
</evidence>
<reference evidence="3" key="1">
    <citation type="submission" date="2021-09" db="EMBL/GenBank/DDBJ databases">
        <authorList>
            <person name="Martin H S."/>
        </authorList>
    </citation>
    <scope>NUCLEOTIDE SEQUENCE</scope>
</reference>
<dbReference type="EMBL" id="CAKASE010000083">
    <property type="protein sequence ID" value="CAG9585903.1"/>
    <property type="molecule type" value="Genomic_DNA"/>
</dbReference>
<keyword evidence="4" id="KW-1185">Reference proteome</keyword>
<keyword evidence="2" id="KW-0732">Signal</keyword>
<evidence type="ECO:0000256" key="2">
    <source>
        <dbReference type="SAM" id="SignalP"/>
    </source>
</evidence>
<gene>
    <name evidence="3" type="ORF">DCHRY22_LOCUS16227</name>
</gene>
<feature type="signal peptide" evidence="2">
    <location>
        <begin position="1"/>
        <end position="18"/>
    </location>
</feature>
<accession>A0A8J2VXU8</accession>
<evidence type="ECO:0000256" key="1">
    <source>
        <dbReference type="SAM" id="MobiDB-lite"/>
    </source>
</evidence>
<dbReference type="Proteomes" id="UP000789524">
    <property type="component" value="Unassembled WGS sequence"/>
</dbReference>
<dbReference type="AlphaFoldDB" id="A0A8J2VXU8"/>
<protein>
    <submittedName>
        <fullName evidence="3">(African queen) hypothetical protein</fullName>
    </submittedName>
</protein>
<feature type="compositionally biased region" description="Polar residues" evidence="1">
    <location>
        <begin position="75"/>
        <end position="86"/>
    </location>
</feature>
<organism evidence="3 4">
    <name type="scientific">Danaus chrysippus</name>
    <name type="common">African queen</name>
    <dbReference type="NCBI Taxonomy" id="151541"/>
    <lineage>
        <taxon>Eukaryota</taxon>
        <taxon>Metazoa</taxon>
        <taxon>Ecdysozoa</taxon>
        <taxon>Arthropoda</taxon>
        <taxon>Hexapoda</taxon>
        <taxon>Insecta</taxon>
        <taxon>Pterygota</taxon>
        <taxon>Neoptera</taxon>
        <taxon>Endopterygota</taxon>
        <taxon>Lepidoptera</taxon>
        <taxon>Glossata</taxon>
        <taxon>Ditrysia</taxon>
        <taxon>Papilionoidea</taxon>
        <taxon>Nymphalidae</taxon>
        <taxon>Danainae</taxon>
        <taxon>Danaini</taxon>
        <taxon>Danaina</taxon>
        <taxon>Danaus</taxon>
        <taxon>Anosia</taxon>
    </lineage>
</organism>
<evidence type="ECO:0000313" key="3">
    <source>
        <dbReference type="EMBL" id="CAG9585903.1"/>
    </source>
</evidence>
<feature type="region of interest" description="Disordered" evidence="1">
    <location>
        <begin position="29"/>
        <end position="86"/>
    </location>
</feature>